<evidence type="ECO:0000313" key="4">
    <source>
        <dbReference type="Proteomes" id="UP001325248"/>
    </source>
</evidence>
<organism evidence="3 4">
    <name type="scientific">Blautia producta</name>
    <dbReference type="NCBI Taxonomy" id="33035"/>
    <lineage>
        <taxon>Bacteria</taxon>
        <taxon>Bacillati</taxon>
        <taxon>Bacillota</taxon>
        <taxon>Clostridia</taxon>
        <taxon>Lachnospirales</taxon>
        <taxon>Lachnospiraceae</taxon>
        <taxon>Blautia</taxon>
    </lineage>
</organism>
<keyword evidence="1" id="KW-1133">Transmembrane helix</keyword>
<sequence>MKKLYEKSEQTFAIVWIVIYCVLQSLANPLNEKIGIEYSASAIFCIVQATVLFVFIRKNNLLKRYGLCKTSVPARRFLYYVPLFILATGNLWNGIAVNYSLSGTVCRIACMLCVGFIEEVIFRGFLFKAIAKDNLKSAIIISSVTFGVGHLVNLFNGSGMDLVSNLCQICFAIAVGFLLVTIFYRGGSLLPCIITHSAINTLGTFANEVGFTVEKHIIRVLVMTVLTVAYTLILTKTLPKRQRKNGNDEVD</sequence>
<feature type="transmembrane region" description="Helical" evidence="1">
    <location>
        <begin position="162"/>
        <end position="182"/>
    </location>
</feature>
<dbReference type="Proteomes" id="UP001325248">
    <property type="component" value="Chromosome"/>
</dbReference>
<feature type="transmembrane region" description="Helical" evidence="1">
    <location>
        <begin position="77"/>
        <end position="95"/>
    </location>
</feature>
<feature type="domain" description="CAAX prenyl protease 2/Lysostaphin resistance protein A-like" evidence="2">
    <location>
        <begin position="108"/>
        <end position="201"/>
    </location>
</feature>
<reference evidence="3" key="1">
    <citation type="submission" date="2023-10" db="EMBL/GenBank/DDBJ databases">
        <title>Genome sequence of Blautia coccoides DSM 935.</title>
        <authorList>
            <person name="Boeer T."/>
            <person name="Bengelsdorf F.R."/>
            <person name="Daniel R."/>
            <person name="Poehlein A."/>
        </authorList>
    </citation>
    <scope>NUCLEOTIDE SEQUENCE [LARGE SCALE GENOMIC DNA]</scope>
    <source>
        <strain evidence="3">DSM 935</strain>
    </source>
</reference>
<feature type="transmembrane region" description="Helical" evidence="1">
    <location>
        <begin position="217"/>
        <end position="235"/>
    </location>
</feature>
<feature type="transmembrane region" description="Helical" evidence="1">
    <location>
        <begin position="138"/>
        <end position="156"/>
    </location>
</feature>
<dbReference type="PANTHER" id="PTHR36435:SF1">
    <property type="entry name" value="CAAX AMINO TERMINAL PROTEASE FAMILY PROTEIN"/>
    <property type="match status" value="1"/>
</dbReference>
<dbReference type="Pfam" id="PF02517">
    <property type="entry name" value="Rce1-like"/>
    <property type="match status" value="1"/>
</dbReference>
<evidence type="ECO:0000313" key="3">
    <source>
        <dbReference type="EMBL" id="WPX73457.1"/>
    </source>
</evidence>
<evidence type="ECO:0000256" key="1">
    <source>
        <dbReference type="SAM" id="Phobius"/>
    </source>
</evidence>
<dbReference type="InterPro" id="IPR052710">
    <property type="entry name" value="CAAX_protease"/>
</dbReference>
<proteinExistence type="predicted"/>
<keyword evidence="1" id="KW-0472">Membrane</keyword>
<feature type="transmembrane region" description="Helical" evidence="1">
    <location>
        <begin position="36"/>
        <end position="56"/>
    </location>
</feature>
<gene>
    <name evidence="3" type="ORF">BLCOC_18040</name>
</gene>
<name>A0ABZ0U9U5_9FIRM</name>
<keyword evidence="4" id="KW-1185">Reference proteome</keyword>
<dbReference type="PANTHER" id="PTHR36435">
    <property type="entry name" value="SLR1288 PROTEIN"/>
    <property type="match status" value="1"/>
</dbReference>
<accession>A0ABZ0U9U5</accession>
<dbReference type="EMBL" id="CP136422">
    <property type="protein sequence ID" value="WPX73457.1"/>
    <property type="molecule type" value="Genomic_DNA"/>
</dbReference>
<dbReference type="InterPro" id="IPR003675">
    <property type="entry name" value="Rce1/LyrA-like_dom"/>
</dbReference>
<evidence type="ECO:0000259" key="2">
    <source>
        <dbReference type="Pfam" id="PF02517"/>
    </source>
</evidence>
<feature type="transmembrane region" description="Helical" evidence="1">
    <location>
        <begin position="12"/>
        <end position="30"/>
    </location>
</feature>
<protein>
    <recommendedName>
        <fullName evidence="2">CAAX prenyl protease 2/Lysostaphin resistance protein A-like domain-containing protein</fullName>
    </recommendedName>
</protein>
<keyword evidence="1" id="KW-0812">Transmembrane</keyword>